<dbReference type="EMBL" id="CQEM01000015">
    <property type="protein sequence ID" value="CNL52857.1"/>
    <property type="molecule type" value="Genomic_DNA"/>
</dbReference>
<name>A0A0T9UMF3_YERAE</name>
<dbReference type="InterPro" id="IPR032636">
    <property type="entry name" value="Pilus_assem_E-set-like_dom"/>
</dbReference>
<dbReference type="RefSeq" id="WP_080987292.1">
    <property type="nucleotide sequence ID" value="NZ_CQEM01000015.1"/>
</dbReference>
<dbReference type="Proteomes" id="UP000040088">
    <property type="component" value="Unassembled WGS sequence"/>
</dbReference>
<protein>
    <submittedName>
        <fullName evidence="2">Alpha-related fimbriae usher protein</fullName>
    </submittedName>
</protein>
<reference evidence="3" key="1">
    <citation type="submission" date="2015-03" db="EMBL/GenBank/DDBJ databases">
        <authorList>
            <consortium name="Pathogen Informatics"/>
        </authorList>
    </citation>
    <scope>NUCLEOTIDE SEQUENCE [LARGE SCALE GENOMIC DNA]</scope>
    <source>
        <strain evidence="3">IP27925</strain>
    </source>
</reference>
<sequence length="781" mass="87257">MAKPLNINQIISSILLFFTFNSARAEDLTIEHLVPAGFSALEEHNTLQLLGVLNGKTLPAPFLFSEEEQQLTFDKQKYRNNNINEQSILLLENILSQIPYLQCQTGCDYILSGHNIMLDKANNVITITNNSNRYLMPATTWGLVHNQSFDLRMTAKNYRAMSGRGQGYIGLPLQSYGFINWFYNTTRSKSSYQQWDSAPYQQQTQKGIDSWYLQKNFQALYLRAGRQNNLDNSAGSIYTLINPSLAQFMTLGSQSYLALDKPSAGSLVLYATTDGDYEFYRDNQLIRRIPAQLGRNEIDYNQLPGGYYNIEIRLVDNTGRVISQETQIISNIGTPNNNGWFVTMGKGSVQNDKNHPHLVQFGRSMKIHNLQTNISLLKDNAHHWAAEGNISRPWGFSDLTITPTLGMLSGEKQGGGYLRLNGGNTTLGYFSVARYQTPDVSIYAPNYGSTSASYSRRFGPTQFSYQFNQYKHNRQHRIQSSWDWRRPQFGLNLSLGVQKGGQWISQNNAGTNYFSASNYSVFLNTTLSFRQSSASINSAYAQQQLTTSANYQKEFTDNHGTSSLGINGSTSGGSNSIGSFAHRSGSRGDMSARMGIDSKIANGGISYNGMLAISPQGAALGRSSYSGSALLIETPELSGTPYSFQAEGHPITGEGLYAIPLPRYQDRFFIRTHNDRSDLDMHIQLPVNIVRAHPGQVFSSKADITLDLLYNGFLKDVSGLPITGVIHETGDRIHPNGLFSISSNTILRNITVQNGSINYRCDMRQQRDHIYLCYPDKSQQE</sequence>
<accession>A0A0T9UMF3</accession>
<proteinExistence type="predicted"/>
<evidence type="ECO:0000313" key="3">
    <source>
        <dbReference type="Proteomes" id="UP000040088"/>
    </source>
</evidence>
<feature type="domain" description="Pilus assembly protein E-set like" evidence="1">
    <location>
        <begin position="267"/>
        <end position="331"/>
    </location>
</feature>
<evidence type="ECO:0000313" key="2">
    <source>
        <dbReference type="EMBL" id="CNL52857.1"/>
    </source>
</evidence>
<organism evidence="2 3">
    <name type="scientific">Yersinia aleksiciae</name>
    <dbReference type="NCBI Taxonomy" id="263819"/>
    <lineage>
        <taxon>Bacteria</taxon>
        <taxon>Pseudomonadati</taxon>
        <taxon>Pseudomonadota</taxon>
        <taxon>Gammaproteobacteria</taxon>
        <taxon>Enterobacterales</taxon>
        <taxon>Yersiniaceae</taxon>
        <taxon>Yersinia</taxon>
    </lineage>
</organism>
<evidence type="ECO:0000259" key="1">
    <source>
        <dbReference type="Pfam" id="PF16967"/>
    </source>
</evidence>
<dbReference type="Pfam" id="PF16967">
    <property type="entry name" value="TcfC"/>
    <property type="match status" value="1"/>
</dbReference>
<gene>
    <name evidence="2" type="ORF">ERS008460_03123</name>
</gene>
<dbReference type="AlphaFoldDB" id="A0A0T9UMF3"/>